<keyword evidence="2" id="KW-1185">Reference proteome</keyword>
<dbReference type="OrthoDB" id="10566342at2759"/>
<evidence type="ECO:0000313" key="2">
    <source>
        <dbReference type="Proteomes" id="UP000266673"/>
    </source>
</evidence>
<dbReference type="EMBL" id="QKWP01000074">
    <property type="protein sequence ID" value="RIB28174.1"/>
    <property type="molecule type" value="Genomic_DNA"/>
</dbReference>
<dbReference type="AlphaFoldDB" id="A0A397W0A2"/>
<comment type="caution">
    <text evidence="1">The sequence shown here is derived from an EMBL/GenBank/DDBJ whole genome shotgun (WGS) entry which is preliminary data.</text>
</comment>
<sequence length="160" mass="19109">MSLNYYHLISELEEVLENDNDFIVFFSDNSKAETELLNDSMKKDLKLLELKAQKGTLTNQIVYGQCNQERLSAFTITFYYLLYIAYSICQCGPSWTHWQYPMELIYHLKYILINYNNKDNKKINLGNKIFYQTNGNGEELWWPTKYYIIDPKSLEFKHLL</sequence>
<name>A0A397W0A2_9GLOM</name>
<protein>
    <submittedName>
        <fullName evidence="1">Uncharacterized protein</fullName>
    </submittedName>
</protein>
<organism evidence="1 2">
    <name type="scientific">Gigaspora rosea</name>
    <dbReference type="NCBI Taxonomy" id="44941"/>
    <lineage>
        <taxon>Eukaryota</taxon>
        <taxon>Fungi</taxon>
        <taxon>Fungi incertae sedis</taxon>
        <taxon>Mucoromycota</taxon>
        <taxon>Glomeromycotina</taxon>
        <taxon>Glomeromycetes</taxon>
        <taxon>Diversisporales</taxon>
        <taxon>Gigasporaceae</taxon>
        <taxon>Gigaspora</taxon>
    </lineage>
</organism>
<reference evidence="1 2" key="1">
    <citation type="submission" date="2018-06" db="EMBL/GenBank/DDBJ databases">
        <title>Comparative genomics reveals the genomic features of Rhizophagus irregularis, R. cerebriforme, R. diaphanum and Gigaspora rosea, and their symbiotic lifestyle signature.</title>
        <authorList>
            <person name="Morin E."/>
            <person name="San Clemente H."/>
            <person name="Chen E.C.H."/>
            <person name="De La Providencia I."/>
            <person name="Hainaut M."/>
            <person name="Kuo A."/>
            <person name="Kohler A."/>
            <person name="Murat C."/>
            <person name="Tang N."/>
            <person name="Roy S."/>
            <person name="Loubradou J."/>
            <person name="Henrissat B."/>
            <person name="Grigoriev I.V."/>
            <person name="Corradi N."/>
            <person name="Roux C."/>
            <person name="Martin F.M."/>
        </authorList>
    </citation>
    <scope>NUCLEOTIDE SEQUENCE [LARGE SCALE GENOMIC DNA]</scope>
    <source>
        <strain evidence="1 2">DAOM 194757</strain>
    </source>
</reference>
<evidence type="ECO:0000313" key="1">
    <source>
        <dbReference type="EMBL" id="RIB28174.1"/>
    </source>
</evidence>
<proteinExistence type="predicted"/>
<accession>A0A397W0A2</accession>
<dbReference type="Proteomes" id="UP000266673">
    <property type="component" value="Unassembled WGS sequence"/>
</dbReference>
<gene>
    <name evidence="1" type="ORF">C2G38_2158604</name>
</gene>